<sequence length="157" mass="17692">MSFVGEIKGFWDDEGELVLQVGARKVGGDWGERNRAAMGSRCPPRNCEVCCIAQSKYKCPNCLAPYCSLACFKKHKEVPCQKPSPLVEEPPNLLRPQRPFEVGEPSWVVDREQLQLIAIKLSSSDFRYDNMQLTNAMEGEVFRALTEKILSIVSPKE</sequence>
<gene>
    <name evidence="6" type="ORF">ZIOFF_064172</name>
</gene>
<proteinExistence type="predicted"/>
<dbReference type="Pfam" id="PF04438">
    <property type="entry name" value="zf-HIT"/>
    <property type="match status" value="1"/>
</dbReference>
<feature type="domain" description="HIT-type" evidence="5">
    <location>
        <begin position="47"/>
        <end position="80"/>
    </location>
</feature>
<dbReference type="PANTHER" id="PTHR13483:SF11">
    <property type="entry name" value="ZINC FINGER HIT DOMAIN-CONTAINING PROTEIN 3"/>
    <property type="match status" value="1"/>
</dbReference>
<protein>
    <recommendedName>
        <fullName evidence="5">HIT-type domain-containing protein</fullName>
    </recommendedName>
</protein>
<reference evidence="6 7" key="1">
    <citation type="submission" date="2020-08" db="EMBL/GenBank/DDBJ databases">
        <title>Plant Genome Project.</title>
        <authorList>
            <person name="Zhang R.-G."/>
        </authorList>
    </citation>
    <scope>NUCLEOTIDE SEQUENCE [LARGE SCALE GENOMIC DNA]</scope>
    <source>
        <tissue evidence="6">Rhizome</tissue>
    </source>
</reference>
<evidence type="ECO:0000256" key="1">
    <source>
        <dbReference type="ARBA" id="ARBA00022723"/>
    </source>
</evidence>
<evidence type="ECO:0000256" key="2">
    <source>
        <dbReference type="ARBA" id="ARBA00022771"/>
    </source>
</evidence>
<dbReference type="AlphaFoldDB" id="A0A8J5C8W7"/>
<keyword evidence="1" id="KW-0479">Metal-binding</keyword>
<dbReference type="GO" id="GO:0000492">
    <property type="term" value="P:box C/D snoRNP assembly"/>
    <property type="evidence" value="ECO:0007669"/>
    <property type="project" value="TreeGrafter"/>
</dbReference>
<dbReference type="GO" id="GO:0000463">
    <property type="term" value="P:maturation of LSU-rRNA from tricistronic rRNA transcript (SSU-rRNA, 5.8S rRNA, LSU-rRNA)"/>
    <property type="evidence" value="ECO:0007669"/>
    <property type="project" value="TreeGrafter"/>
</dbReference>
<dbReference type="GO" id="GO:0070761">
    <property type="term" value="C:pre-snoRNP complex"/>
    <property type="evidence" value="ECO:0007669"/>
    <property type="project" value="TreeGrafter"/>
</dbReference>
<keyword evidence="2 4" id="KW-0863">Zinc-finger</keyword>
<comment type="caution">
    <text evidence="6">The sequence shown here is derived from an EMBL/GenBank/DDBJ whole genome shotgun (WGS) entry which is preliminary data.</text>
</comment>
<dbReference type="Proteomes" id="UP000734854">
    <property type="component" value="Unassembled WGS sequence"/>
</dbReference>
<dbReference type="SUPFAM" id="SSF144232">
    <property type="entry name" value="HIT/MYND zinc finger-like"/>
    <property type="match status" value="1"/>
</dbReference>
<keyword evidence="7" id="KW-1185">Reference proteome</keyword>
<evidence type="ECO:0000259" key="5">
    <source>
        <dbReference type="PROSITE" id="PS51083"/>
    </source>
</evidence>
<dbReference type="GO" id="GO:0048254">
    <property type="term" value="P:snoRNA localization"/>
    <property type="evidence" value="ECO:0007669"/>
    <property type="project" value="TreeGrafter"/>
</dbReference>
<dbReference type="InterPro" id="IPR007529">
    <property type="entry name" value="Znf_HIT"/>
</dbReference>
<accession>A0A8J5C8W7</accession>
<dbReference type="GO" id="GO:0008270">
    <property type="term" value="F:zinc ion binding"/>
    <property type="evidence" value="ECO:0007669"/>
    <property type="project" value="UniProtKB-UniRule"/>
</dbReference>
<dbReference type="CDD" id="cd23024">
    <property type="entry name" value="zf-HIT_ZNHIT2-3"/>
    <property type="match status" value="1"/>
</dbReference>
<evidence type="ECO:0000313" key="6">
    <source>
        <dbReference type="EMBL" id="KAG6474955.1"/>
    </source>
</evidence>
<organism evidence="6 7">
    <name type="scientific">Zingiber officinale</name>
    <name type="common">Ginger</name>
    <name type="synonym">Amomum zingiber</name>
    <dbReference type="NCBI Taxonomy" id="94328"/>
    <lineage>
        <taxon>Eukaryota</taxon>
        <taxon>Viridiplantae</taxon>
        <taxon>Streptophyta</taxon>
        <taxon>Embryophyta</taxon>
        <taxon>Tracheophyta</taxon>
        <taxon>Spermatophyta</taxon>
        <taxon>Magnoliopsida</taxon>
        <taxon>Liliopsida</taxon>
        <taxon>Zingiberales</taxon>
        <taxon>Zingiberaceae</taxon>
        <taxon>Zingiber</taxon>
    </lineage>
</organism>
<name>A0A8J5C8W7_ZINOF</name>
<dbReference type="PANTHER" id="PTHR13483">
    <property type="entry name" value="BOX C_D SNORNA PROTEIN 1-RELATED"/>
    <property type="match status" value="1"/>
</dbReference>
<evidence type="ECO:0000313" key="7">
    <source>
        <dbReference type="Proteomes" id="UP000734854"/>
    </source>
</evidence>
<evidence type="ECO:0000256" key="3">
    <source>
        <dbReference type="ARBA" id="ARBA00022833"/>
    </source>
</evidence>
<dbReference type="GO" id="GO:0005634">
    <property type="term" value="C:nucleus"/>
    <property type="evidence" value="ECO:0007669"/>
    <property type="project" value="TreeGrafter"/>
</dbReference>
<dbReference type="PROSITE" id="PS51083">
    <property type="entry name" value="ZF_HIT"/>
    <property type="match status" value="1"/>
</dbReference>
<dbReference type="Gene3D" id="3.30.60.190">
    <property type="match status" value="1"/>
</dbReference>
<dbReference type="EMBL" id="JACMSC010000018">
    <property type="protein sequence ID" value="KAG6474955.1"/>
    <property type="molecule type" value="Genomic_DNA"/>
</dbReference>
<evidence type="ECO:0000256" key="4">
    <source>
        <dbReference type="PROSITE-ProRule" id="PRU00453"/>
    </source>
</evidence>
<dbReference type="InterPro" id="IPR051639">
    <property type="entry name" value="BCD1"/>
</dbReference>
<keyword evidence="3" id="KW-0862">Zinc</keyword>